<evidence type="ECO:0000313" key="3">
    <source>
        <dbReference type="Proteomes" id="UP000887013"/>
    </source>
</evidence>
<reference evidence="2" key="1">
    <citation type="submission" date="2020-08" db="EMBL/GenBank/DDBJ databases">
        <title>Multicomponent nature underlies the extraordinary mechanical properties of spider dragline silk.</title>
        <authorList>
            <person name="Kono N."/>
            <person name="Nakamura H."/>
            <person name="Mori M."/>
            <person name="Yoshida Y."/>
            <person name="Ohtoshi R."/>
            <person name="Malay A.D."/>
            <person name="Moran D.A.P."/>
            <person name="Tomita M."/>
            <person name="Numata K."/>
            <person name="Arakawa K."/>
        </authorList>
    </citation>
    <scope>NUCLEOTIDE SEQUENCE</scope>
</reference>
<proteinExistence type="predicted"/>
<feature type="region of interest" description="Disordered" evidence="1">
    <location>
        <begin position="1"/>
        <end position="24"/>
    </location>
</feature>
<feature type="compositionally biased region" description="Basic and acidic residues" evidence="1">
    <location>
        <begin position="10"/>
        <end position="24"/>
    </location>
</feature>
<evidence type="ECO:0000313" key="2">
    <source>
        <dbReference type="EMBL" id="GFU07819.1"/>
    </source>
</evidence>
<comment type="caution">
    <text evidence="2">The sequence shown here is derived from an EMBL/GenBank/DDBJ whole genome shotgun (WGS) entry which is preliminary data.</text>
</comment>
<protein>
    <submittedName>
        <fullName evidence="2">Uncharacterized protein</fullName>
    </submittedName>
</protein>
<dbReference type="Proteomes" id="UP000887013">
    <property type="component" value="Unassembled WGS sequence"/>
</dbReference>
<dbReference type="EMBL" id="BMAW01077735">
    <property type="protein sequence ID" value="GFU07819.1"/>
    <property type="molecule type" value="Genomic_DNA"/>
</dbReference>
<gene>
    <name evidence="2" type="ORF">NPIL_378321</name>
</gene>
<organism evidence="2 3">
    <name type="scientific">Nephila pilipes</name>
    <name type="common">Giant wood spider</name>
    <name type="synonym">Nephila maculata</name>
    <dbReference type="NCBI Taxonomy" id="299642"/>
    <lineage>
        <taxon>Eukaryota</taxon>
        <taxon>Metazoa</taxon>
        <taxon>Ecdysozoa</taxon>
        <taxon>Arthropoda</taxon>
        <taxon>Chelicerata</taxon>
        <taxon>Arachnida</taxon>
        <taxon>Araneae</taxon>
        <taxon>Araneomorphae</taxon>
        <taxon>Entelegynae</taxon>
        <taxon>Araneoidea</taxon>
        <taxon>Nephilidae</taxon>
        <taxon>Nephila</taxon>
    </lineage>
</organism>
<evidence type="ECO:0000256" key="1">
    <source>
        <dbReference type="SAM" id="MobiDB-lite"/>
    </source>
</evidence>
<sequence>MRSSQARVLRNREQKHDLRKEKEKLVDRKSLKQRVLDIGENQREINLSDYKHSRSHETSILCSDFRCALDPMAGTEISQHLVSVDSTWRNINCLIIINHTKMKSGTCIVQRSATGS</sequence>
<dbReference type="AlphaFoldDB" id="A0A8X6UE36"/>
<keyword evidence="3" id="KW-1185">Reference proteome</keyword>
<accession>A0A8X6UE36</accession>
<name>A0A8X6UE36_NEPPI</name>